<dbReference type="VEuPathDB" id="FungiDB:I7I51_03569"/>
<organism evidence="1 2">
    <name type="scientific">Ajellomyces capsulatus</name>
    <name type="common">Darling's disease fungus</name>
    <name type="synonym">Histoplasma capsulatum</name>
    <dbReference type="NCBI Taxonomy" id="5037"/>
    <lineage>
        <taxon>Eukaryota</taxon>
        <taxon>Fungi</taxon>
        <taxon>Dikarya</taxon>
        <taxon>Ascomycota</taxon>
        <taxon>Pezizomycotina</taxon>
        <taxon>Eurotiomycetes</taxon>
        <taxon>Eurotiomycetidae</taxon>
        <taxon>Onygenales</taxon>
        <taxon>Ajellomycetaceae</taxon>
        <taxon>Histoplasma</taxon>
    </lineage>
</organism>
<gene>
    <name evidence="1" type="ORF">I7I51_03569</name>
</gene>
<dbReference type="Proteomes" id="UP000663671">
    <property type="component" value="Chromosome 5"/>
</dbReference>
<evidence type="ECO:0000313" key="1">
    <source>
        <dbReference type="EMBL" id="QSS61395.1"/>
    </source>
</evidence>
<sequence length="107" mass="12266">MRSCRVSAPLSSWNLEVGNFRSKLVWGLGSCLYRVFFGEYIKVKRDQNDPGWRDLKRQGSSWNKITMEEFAKGLPGCLQGYSHVAPKTGPFGIRPRTLWKGESPRKM</sequence>
<accession>A0A8A1M6S8</accession>
<dbReference type="EMBL" id="CP069111">
    <property type="protein sequence ID" value="QSS61395.1"/>
    <property type="molecule type" value="Genomic_DNA"/>
</dbReference>
<evidence type="ECO:0000313" key="2">
    <source>
        <dbReference type="Proteomes" id="UP000663671"/>
    </source>
</evidence>
<dbReference type="AlphaFoldDB" id="A0A8A1M6S8"/>
<name>A0A8A1M6S8_AJECA</name>
<reference evidence="1" key="1">
    <citation type="submission" date="2021-01" db="EMBL/GenBank/DDBJ databases">
        <title>Chromosome-level genome assembly of a human fungal pathogen reveals clustering of transcriptionally co-regulated genes.</title>
        <authorList>
            <person name="Voorhies M."/>
            <person name="Cohen S."/>
            <person name="Shea T.P."/>
            <person name="Petrus S."/>
            <person name="Munoz J.F."/>
            <person name="Poplawski S."/>
            <person name="Goldman W.E."/>
            <person name="Michael T."/>
            <person name="Cuomo C.A."/>
            <person name="Sil A."/>
            <person name="Beyhan S."/>
        </authorList>
    </citation>
    <scope>NUCLEOTIDE SEQUENCE</scope>
    <source>
        <strain evidence="1">WU24</strain>
    </source>
</reference>
<protein>
    <submittedName>
        <fullName evidence="1">Uncharacterized protein</fullName>
    </submittedName>
</protein>
<proteinExistence type="predicted"/>